<evidence type="ECO:0000313" key="2">
    <source>
        <dbReference type="Proteomes" id="UP000050791"/>
    </source>
</evidence>
<name>A0AA85BY27_9TREM</name>
<proteinExistence type="predicted"/>
<dbReference type="AlphaFoldDB" id="A0AA85BY27"/>
<dbReference type="Proteomes" id="UP000050791">
    <property type="component" value="Unassembled WGS sequence"/>
</dbReference>
<dbReference type="WBParaSite" id="SMTH1_87220.1">
    <property type="protein sequence ID" value="SMTH1_87220.1"/>
    <property type="gene ID" value="SMTH1_87220"/>
</dbReference>
<keyword evidence="1" id="KW-1133">Transmembrane helix</keyword>
<feature type="transmembrane region" description="Helical" evidence="1">
    <location>
        <begin position="37"/>
        <end position="63"/>
    </location>
</feature>
<keyword evidence="1" id="KW-0812">Transmembrane</keyword>
<organism evidence="2 3">
    <name type="scientific">Schistosoma mattheei</name>
    <dbReference type="NCBI Taxonomy" id="31246"/>
    <lineage>
        <taxon>Eukaryota</taxon>
        <taxon>Metazoa</taxon>
        <taxon>Spiralia</taxon>
        <taxon>Lophotrochozoa</taxon>
        <taxon>Platyhelminthes</taxon>
        <taxon>Trematoda</taxon>
        <taxon>Digenea</taxon>
        <taxon>Strigeidida</taxon>
        <taxon>Schistosomatoidea</taxon>
        <taxon>Schistosomatidae</taxon>
        <taxon>Schistosoma</taxon>
    </lineage>
</organism>
<sequence length="89" mass="10044">MIEPPSSGWEVFKEPKGFIKIIEVVCYSYFSLYRTSYLWGLNVSLIFGFTNVALWAAGLWFIWKETPWSGNNSLLGPENIATAADGSQM</sequence>
<reference evidence="3" key="1">
    <citation type="submission" date="2023-11" db="UniProtKB">
        <authorList>
            <consortium name="WormBaseParasite"/>
        </authorList>
    </citation>
    <scope>IDENTIFICATION</scope>
</reference>
<protein>
    <submittedName>
        <fullName evidence="3">Uncharacterized protein</fullName>
    </submittedName>
</protein>
<evidence type="ECO:0000256" key="1">
    <source>
        <dbReference type="SAM" id="Phobius"/>
    </source>
</evidence>
<accession>A0AA85BY27</accession>
<keyword evidence="1" id="KW-0472">Membrane</keyword>
<evidence type="ECO:0000313" key="3">
    <source>
        <dbReference type="WBParaSite" id="SMTH1_87220.1"/>
    </source>
</evidence>